<dbReference type="Proteomes" id="UP001150830">
    <property type="component" value="Unassembled WGS sequence"/>
</dbReference>
<dbReference type="Pfam" id="PF00903">
    <property type="entry name" value="Glyoxalase"/>
    <property type="match status" value="1"/>
</dbReference>
<accession>A0A9X3EIB1</accession>
<dbReference type="Pfam" id="PF13417">
    <property type="entry name" value="GST_N_3"/>
    <property type="match status" value="1"/>
</dbReference>
<keyword evidence="1" id="KW-0479">Metal-binding</keyword>
<organism evidence="6 7">
    <name type="scientific">Parathalassolituus penaei</name>
    <dbReference type="NCBI Taxonomy" id="2997323"/>
    <lineage>
        <taxon>Bacteria</taxon>
        <taxon>Pseudomonadati</taxon>
        <taxon>Pseudomonadota</taxon>
        <taxon>Gammaproteobacteria</taxon>
        <taxon>Oceanospirillales</taxon>
        <taxon>Oceanospirillaceae</taxon>
        <taxon>Parathalassolituus</taxon>
    </lineage>
</organism>
<dbReference type="GO" id="GO:0004462">
    <property type="term" value="F:lactoylglutathione lyase activity"/>
    <property type="evidence" value="ECO:0007669"/>
    <property type="project" value="InterPro"/>
</dbReference>
<dbReference type="GO" id="GO:0046872">
    <property type="term" value="F:metal ion binding"/>
    <property type="evidence" value="ECO:0007669"/>
    <property type="project" value="UniProtKB-KW"/>
</dbReference>
<dbReference type="CDD" id="cd03056">
    <property type="entry name" value="GST_N_4"/>
    <property type="match status" value="1"/>
</dbReference>
<dbReference type="PROSITE" id="PS51819">
    <property type="entry name" value="VOC"/>
    <property type="match status" value="1"/>
</dbReference>
<dbReference type="RefSeq" id="WP_283173003.1">
    <property type="nucleotide sequence ID" value="NZ_JAPNOA010000019.1"/>
</dbReference>
<dbReference type="InterPro" id="IPR036282">
    <property type="entry name" value="Glutathione-S-Trfase_C_sf"/>
</dbReference>
<dbReference type="InterPro" id="IPR018146">
    <property type="entry name" value="Glyoxalase_1_CS"/>
</dbReference>
<dbReference type="SUPFAM" id="SSF54593">
    <property type="entry name" value="Glyoxalase/Bleomycin resistance protein/Dihydroxybiphenyl dioxygenase"/>
    <property type="match status" value="1"/>
</dbReference>
<dbReference type="Gene3D" id="3.40.30.10">
    <property type="entry name" value="Glutaredoxin"/>
    <property type="match status" value="1"/>
</dbReference>
<feature type="region of interest" description="Disordered" evidence="2">
    <location>
        <begin position="145"/>
        <end position="167"/>
    </location>
</feature>
<dbReference type="InterPro" id="IPR004360">
    <property type="entry name" value="Glyas_Fos-R_dOase_dom"/>
</dbReference>
<dbReference type="InterPro" id="IPR036249">
    <property type="entry name" value="Thioredoxin-like_sf"/>
</dbReference>
<evidence type="ECO:0000259" key="3">
    <source>
        <dbReference type="PROSITE" id="PS50404"/>
    </source>
</evidence>
<dbReference type="SFLD" id="SFLDS00019">
    <property type="entry name" value="Glutathione_Transferase_(cytos"/>
    <property type="match status" value="1"/>
</dbReference>
<dbReference type="PROSITE" id="PS50404">
    <property type="entry name" value="GST_NTER"/>
    <property type="match status" value="1"/>
</dbReference>
<dbReference type="Pfam" id="PF13410">
    <property type="entry name" value="GST_C_2"/>
    <property type="match status" value="1"/>
</dbReference>
<dbReference type="SUPFAM" id="SSF47616">
    <property type="entry name" value="GST C-terminal domain-like"/>
    <property type="match status" value="1"/>
</dbReference>
<dbReference type="InterPro" id="IPR004045">
    <property type="entry name" value="Glutathione_S-Trfase_N"/>
</dbReference>
<evidence type="ECO:0000313" key="6">
    <source>
        <dbReference type="EMBL" id="MCY0964786.1"/>
    </source>
</evidence>
<dbReference type="InterPro" id="IPR037523">
    <property type="entry name" value="VOC_core"/>
</dbReference>
<feature type="domain" description="GST C-terminal" evidence="4">
    <location>
        <begin position="274"/>
        <end position="386"/>
    </location>
</feature>
<evidence type="ECO:0000259" key="4">
    <source>
        <dbReference type="PROSITE" id="PS50405"/>
    </source>
</evidence>
<keyword evidence="7" id="KW-1185">Reference proteome</keyword>
<dbReference type="EMBL" id="JAPNOA010000019">
    <property type="protein sequence ID" value="MCY0964786.1"/>
    <property type="molecule type" value="Genomic_DNA"/>
</dbReference>
<reference evidence="6" key="1">
    <citation type="submission" date="2022-11" db="EMBL/GenBank/DDBJ databases">
        <title>Parathalassolutuus dongxingensis gen. nov., sp. nov., a novel member of family Oceanospirillaceae isolated from a coastal shrimp pond in Guangxi, China.</title>
        <authorList>
            <person name="Chen H."/>
        </authorList>
    </citation>
    <scope>NUCLEOTIDE SEQUENCE</scope>
    <source>
        <strain evidence="6">G-43</strain>
    </source>
</reference>
<name>A0A9X3EIB1_9GAMM</name>
<dbReference type="Gene3D" id="3.10.180.10">
    <property type="entry name" value="2,3-Dihydroxybiphenyl 1,2-Dioxygenase, domain 1"/>
    <property type="match status" value="1"/>
</dbReference>
<dbReference type="PROSITE" id="PS00934">
    <property type="entry name" value="GLYOXALASE_I_1"/>
    <property type="match status" value="1"/>
</dbReference>
<dbReference type="SFLD" id="SFLDG00358">
    <property type="entry name" value="Main_(cytGST)"/>
    <property type="match status" value="1"/>
</dbReference>
<dbReference type="PANTHER" id="PTHR44051">
    <property type="entry name" value="GLUTATHIONE S-TRANSFERASE-RELATED"/>
    <property type="match status" value="1"/>
</dbReference>
<evidence type="ECO:0000259" key="5">
    <source>
        <dbReference type="PROSITE" id="PS51819"/>
    </source>
</evidence>
<dbReference type="PANTHER" id="PTHR44051:SF2">
    <property type="entry name" value="HYPOTHETICAL GLUTATHIONE S-TRANSFERASE LIKE PROTEIN"/>
    <property type="match status" value="1"/>
</dbReference>
<evidence type="ECO:0000256" key="1">
    <source>
        <dbReference type="ARBA" id="ARBA00022723"/>
    </source>
</evidence>
<feature type="domain" description="VOC" evidence="5">
    <location>
        <begin position="14"/>
        <end position="138"/>
    </location>
</feature>
<dbReference type="AlphaFoldDB" id="A0A9X3EIB1"/>
<evidence type="ECO:0000313" key="7">
    <source>
        <dbReference type="Proteomes" id="UP001150830"/>
    </source>
</evidence>
<dbReference type="InterPro" id="IPR029068">
    <property type="entry name" value="Glyas_Bleomycin-R_OHBP_Dase"/>
</dbReference>
<feature type="domain" description="GST N-terminal" evidence="3">
    <location>
        <begin position="188"/>
        <end position="269"/>
    </location>
</feature>
<protein>
    <submittedName>
        <fullName evidence="6">Glutathione S-transferase N-terminal domain-containing protein</fullName>
    </submittedName>
</protein>
<sequence>MANNHGVCPVAISSWEHVGIRVSDRQQALAFYAALGFAETQHLPRFEANEMRAANGVRINLIFNGARQPQAGNPLLDSPIKLPGITHPAFVVDDLYALRAWLQQRGIRITEDIHAIGSRRIALFIRDPDGNVLEFNQLLDTSAAAATEQTTEQTTEPTTEPTTDPTTAQITAPITTSITTKAITQRKTTMKLYDLELSGNCYKVRLFAALAQLPLELQAVDFLAGAHKQAPVIDLNPWGELPVLVDGDVVLRDSQAILVYLARQYGGHAWWPDDAARQGEVMQWLSVAANEIQHGPCTARLIDKFGYDLNKPRSLDIAARIHGLLEQHLSQHPWLACGRPTIADCAVFPYVALAHEGGISLSDYPHIQAWLQRVKELPGFSPMPGV</sequence>
<evidence type="ECO:0000256" key="2">
    <source>
        <dbReference type="SAM" id="MobiDB-lite"/>
    </source>
</evidence>
<comment type="caution">
    <text evidence="6">The sequence shown here is derived from an EMBL/GenBank/DDBJ whole genome shotgun (WGS) entry which is preliminary data.</text>
</comment>
<gene>
    <name evidence="6" type="ORF">OUO13_06275</name>
</gene>
<dbReference type="Gene3D" id="1.20.1050.10">
    <property type="match status" value="1"/>
</dbReference>
<dbReference type="PROSITE" id="PS50405">
    <property type="entry name" value="GST_CTER"/>
    <property type="match status" value="1"/>
</dbReference>
<dbReference type="CDD" id="cd03206">
    <property type="entry name" value="GST_C_7"/>
    <property type="match status" value="1"/>
</dbReference>
<proteinExistence type="predicted"/>
<dbReference type="InterPro" id="IPR010987">
    <property type="entry name" value="Glutathione-S-Trfase_C-like"/>
</dbReference>
<dbReference type="InterPro" id="IPR040079">
    <property type="entry name" value="Glutathione_S-Trfase"/>
</dbReference>
<dbReference type="SUPFAM" id="SSF52833">
    <property type="entry name" value="Thioredoxin-like"/>
    <property type="match status" value="1"/>
</dbReference>